<dbReference type="Proteomes" id="UP001173802">
    <property type="component" value="Unassembled WGS sequence"/>
</dbReference>
<keyword evidence="2" id="KW-1185">Reference proteome</keyword>
<sequence length="76" mass="8088">MCGILGILGQSDEANFTKALHTLTHRGPDAFGVYAGESITLGHRRLSIIDTNEQSNQPMHFTNSNICGGGGEVDSK</sequence>
<organism evidence="1 2">
    <name type="scientific">Helicobacter zhangjianzhongii</name>
    <dbReference type="NCBI Taxonomy" id="2974574"/>
    <lineage>
        <taxon>Bacteria</taxon>
        <taxon>Pseudomonadati</taxon>
        <taxon>Campylobacterota</taxon>
        <taxon>Epsilonproteobacteria</taxon>
        <taxon>Campylobacterales</taxon>
        <taxon>Helicobacteraceae</taxon>
        <taxon>Helicobacter</taxon>
    </lineage>
</organism>
<comment type="caution">
    <text evidence="1">The sequence shown here is derived from an EMBL/GenBank/DDBJ whole genome shotgun (WGS) entry which is preliminary data.</text>
</comment>
<protein>
    <submittedName>
        <fullName evidence="1">Uncharacterized protein</fullName>
    </submittedName>
</protein>
<evidence type="ECO:0000313" key="2">
    <source>
        <dbReference type="Proteomes" id="UP001173802"/>
    </source>
</evidence>
<accession>A0ACC6FPH2</accession>
<evidence type="ECO:0000313" key="1">
    <source>
        <dbReference type="EMBL" id="MDL0081119.1"/>
    </source>
</evidence>
<reference evidence="1 2" key="1">
    <citation type="journal article" date="2023" name="Microorganisms">
        <title>Isolation and Genomic Characteristics of Cat-Borne Campylobacter felis sp. nov. and Sheep-Borne Campylobacter ovis sp. nov.</title>
        <authorList>
            <person name="Wang H."/>
            <person name="Li Y."/>
            <person name="Gu Y."/>
            <person name="Zhou G."/>
            <person name="Chen X."/>
            <person name="Zhang X."/>
            <person name="Shao Z."/>
            <person name="Zhang J."/>
            <person name="Zhang M."/>
        </authorList>
    </citation>
    <scope>NUCLEOTIDE SEQUENCE [LARGE SCALE GENOMIC DNA]</scope>
    <source>
        <strain evidence="1 2">XJK30-2</strain>
    </source>
</reference>
<dbReference type="EMBL" id="JANURN010000001">
    <property type="protein sequence ID" value="MDL0081119.1"/>
    <property type="molecule type" value="Genomic_DNA"/>
</dbReference>
<gene>
    <name evidence="1" type="ORF">NYG90_00215</name>
</gene>
<proteinExistence type="predicted"/>
<name>A0ACC6FPH2_9HELI</name>